<evidence type="ECO:0000256" key="1">
    <source>
        <dbReference type="ARBA" id="ARBA00004141"/>
    </source>
</evidence>
<feature type="transmembrane region" description="Helical" evidence="7">
    <location>
        <begin position="23"/>
        <end position="42"/>
    </location>
</feature>
<comment type="caution">
    <text evidence="8">The sequence shown here is derived from an EMBL/GenBank/DDBJ whole genome shotgun (WGS) entry which is preliminary data.</text>
</comment>
<dbReference type="EMBL" id="JAWXYG010000013">
    <property type="protein sequence ID" value="KAK4255674.1"/>
    <property type="molecule type" value="Genomic_DNA"/>
</dbReference>
<dbReference type="AlphaFoldDB" id="A0AAE1ITS5"/>
<reference evidence="8" key="1">
    <citation type="submission" date="2023-10" db="EMBL/GenBank/DDBJ databases">
        <title>Chromosome-level genome of the transformable northern wattle, Acacia crassicarpa.</title>
        <authorList>
            <person name="Massaro I."/>
            <person name="Sinha N.R."/>
            <person name="Poethig S."/>
            <person name="Leichty A.R."/>
        </authorList>
    </citation>
    <scope>NUCLEOTIDE SEQUENCE</scope>
    <source>
        <strain evidence="8">Acra3RX</strain>
        <tissue evidence="8">Leaf</tissue>
    </source>
</reference>
<dbReference type="GO" id="GO:0005886">
    <property type="term" value="C:plasma membrane"/>
    <property type="evidence" value="ECO:0007669"/>
    <property type="project" value="TreeGrafter"/>
</dbReference>
<evidence type="ECO:0000256" key="5">
    <source>
        <dbReference type="ARBA" id="ARBA00022989"/>
    </source>
</evidence>
<keyword evidence="9" id="KW-1185">Reference proteome</keyword>
<sequence>METSMAIDNRPPAKLEHYHPSRVLTLVYQPFALGTLAILAYIEAKINTRKQNLFGYTLFFIATLLVLIIFATWHHFLPFTWTSELKIAQDATRELAYLHE</sequence>
<dbReference type="InterPro" id="IPR002259">
    <property type="entry name" value="Eqnu_transpt"/>
</dbReference>
<evidence type="ECO:0000256" key="3">
    <source>
        <dbReference type="ARBA" id="ARBA00022448"/>
    </source>
</evidence>
<comment type="similarity">
    <text evidence="2">Belongs to the SLC29A/ENT transporter (TC 2.A.57) family.</text>
</comment>
<keyword evidence="4 7" id="KW-0812">Transmembrane</keyword>
<evidence type="ECO:0000256" key="4">
    <source>
        <dbReference type="ARBA" id="ARBA00022692"/>
    </source>
</evidence>
<evidence type="ECO:0000313" key="9">
    <source>
        <dbReference type="Proteomes" id="UP001293593"/>
    </source>
</evidence>
<keyword evidence="5 7" id="KW-1133">Transmembrane helix</keyword>
<keyword evidence="6 7" id="KW-0472">Membrane</keyword>
<gene>
    <name evidence="8" type="ORF">QN277_008646</name>
</gene>
<organism evidence="8 9">
    <name type="scientific">Acacia crassicarpa</name>
    <name type="common">northern wattle</name>
    <dbReference type="NCBI Taxonomy" id="499986"/>
    <lineage>
        <taxon>Eukaryota</taxon>
        <taxon>Viridiplantae</taxon>
        <taxon>Streptophyta</taxon>
        <taxon>Embryophyta</taxon>
        <taxon>Tracheophyta</taxon>
        <taxon>Spermatophyta</taxon>
        <taxon>Magnoliopsida</taxon>
        <taxon>eudicotyledons</taxon>
        <taxon>Gunneridae</taxon>
        <taxon>Pentapetalae</taxon>
        <taxon>rosids</taxon>
        <taxon>fabids</taxon>
        <taxon>Fabales</taxon>
        <taxon>Fabaceae</taxon>
        <taxon>Caesalpinioideae</taxon>
        <taxon>mimosoid clade</taxon>
        <taxon>Acacieae</taxon>
        <taxon>Acacia</taxon>
    </lineage>
</organism>
<dbReference type="PANTHER" id="PTHR10332">
    <property type="entry name" value="EQUILIBRATIVE NUCLEOSIDE TRANSPORTER"/>
    <property type="match status" value="1"/>
</dbReference>
<proteinExistence type="inferred from homology"/>
<dbReference type="Proteomes" id="UP001293593">
    <property type="component" value="Unassembled WGS sequence"/>
</dbReference>
<evidence type="ECO:0000256" key="2">
    <source>
        <dbReference type="ARBA" id="ARBA00007965"/>
    </source>
</evidence>
<protein>
    <submittedName>
        <fullName evidence="8">Uncharacterized protein</fullName>
    </submittedName>
</protein>
<comment type="subcellular location">
    <subcellularLocation>
        <location evidence="1">Membrane</location>
        <topology evidence="1">Multi-pass membrane protein</topology>
    </subcellularLocation>
</comment>
<dbReference type="GO" id="GO:0005337">
    <property type="term" value="F:nucleoside transmembrane transporter activity"/>
    <property type="evidence" value="ECO:0007669"/>
    <property type="project" value="InterPro"/>
</dbReference>
<evidence type="ECO:0000313" key="8">
    <source>
        <dbReference type="EMBL" id="KAK4255674.1"/>
    </source>
</evidence>
<evidence type="ECO:0000256" key="6">
    <source>
        <dbReference type="ARBA" id="ARBA00023136"/>
    </source>
</evidence>
<evidence type="ECO:0000256" key="7">
    <source>
        <dbReference type="SAM" id="Phobius"/>
    </source>
</evidence>
<name>A0AAE1ITS5_9FABA</name>
<dbReference type="PANTHER" id="PTHR10332:SF30">
    <property type="entry name" value="EQUILIBRATIVE NUCLEOTIDE TRANSPORTER 2"/>
    <property type="match status" value="1"/>
</dbReference>
<keyword evidence="3" id="KW-0813">Transport</keyword>
<accession>A0AAE1ITS5</accession>
<feature type="transmembrane region" description="Helical" evidence="7">
    <location>
        <begin position="54"/>
        <end position="76"/>
    </location>
</feature>